<gene>
    <name evidence="1" type="ORF">PYCCODRAFT_677870</name>
</gene>
<proteinExistence type="predicted"/>
<organism evidence="1 2">
    <name type="scientific">Trametes coccinea (strain BRFM310)</name>
    <name type="common">Pycnoporus coccineus</name>
    <dbReference type="NCBI Taxonomy" id="1353009"/>
    <lineage>
        <taxon>Eukaryota</taxon>
        <taxon>Fungi</taxon>
        <taxon>Dikarya</taxon>
        <taxon>Basidiomycota</taxon>
        <taxon>Agaricomycotina</taxon>
        <taxon>Agaricomycetes</taxon>
        <taxon>Polyporales</taxon>
        <taxon>Polyporaceae</taxon>
        <taxon>Trametes</taxon>
    </lineage>
</organism>
<sequence length="121" mass="13939">MARVARTAFHGEQRFGKNLFFPSNNMALLRVLEINASEEFESNDQIPKPLWQPGLAEGFPYQNLRRLSITFPCVEDALFTCLPPTLRKLSPFCYPHKSLAKYSTFSMPDWIQNLQHRVHAG</sequence>
<evidence type="ECO:0000313" key="1">
    <source>
        <dbReference type="EMBL" id="OSD00671.1"/>
    </source>
</evidence>
<dbReference type="Proteomes" id="UP000193067">
    <property type="component" value="Unassembled WGS sequence"/>
</dbReference>
<dbReference type="OrthoDB" id="2799179at2759"/>
<protein>
    <recommendedName>
        <fullName evidence="3">F-box domain-containing protein</fullName>
    </recommendedName>
</protein>
<evidence type="ECO:0000313" key="2">
    <source>
        <dbReference type="Proteomes" id="UP000193067"/>
    </source>
</evidence>
<evidence type="ECO:0008006" key="3">
    <source>
        <dbReference type="Google" id="ProtNLM"/>
    </source>
</evidence>
<reference evidence="1 2" key="1">
    <citation type="journal article" date="2015" name="Biotechnol. Biofuels">
        <title>Enhanced degradation of softwood versus hardwood by the white-rot fungus Pycnoporus coccineus.</title>
        <authorList>
            <person name="Couturier M."/>
            <person name="Navarro D."/>
            <person name="Chevret D."/>
            <person name="Henrissat B."/>
            <person name="Piumi F."/>
            <person name="Ruiz-Duenas F.J."/>
            <person name="Martinez A.T."/>
            <person name="Grigoriev I.V."/>
            <person name="Riley R."/>
            <person name="Lipzen A."/>
            <person name="Berrin J.G."/>
            <person name="Master E.R."/>
            <person name="Rosso M.N."/>
        </authorList>
    </citation>
    <scope>NUCLEOTIDE SEQUENCE [LARGE SCALE GENOMIC DNA]</scope>
    <source>
        <strain evidence="1 2">BRFM310</strain>
    </source>
</reference>
<keyword evidence="2" id="KW-1185">Reference proteome</keyword>
<accession>A0A1Y2IKB8</accession>
<name>A0A1Y2IKB8_TRAC3</name>
<dbReference type="EMBL" id="KZ084117">
    <property type="protein sequence ID" value="OSD00671.1"/>
    <property type="molecule type" value="Genomic_DNA"/>
</dbReference>
<dbReference type="AlphaFoldDB" id="A0A1Y2IKB8"/>